<name>A0AA43QI71_9LECA</name>
<reference evidence="6" key="1">
    <citation type="journal article" date="2023" name="Genome Biol. Evol.">
        <title>First Whole Genome Sequence and Flow Cytometry Genome Size Data for the Lichen-Forming Fungus Ramalina farinacea (Ascomycota).</title>
        <authorList>
            <person name="Llewellyn T."/>
            <person name="Mian S."/>
            <person name="Hill R."/>
            <person name="Leitch I.J."/>
            <person name="Gaya E."/>
        </authorList>
    </citation>
    <scope>NUCLEOTIDE SEQUENCE</scope>
    <source>
        <strain evidence="6">LIQ254RAFAR</strain>
    </source>
</reference>
<evidence type="ECO:0000313" key="7">
    <source>
        <dbReference type="Proteomes" id="UP001161017"/>
    </source>
</evidence>
<dbReference type="PANTHER" id="PTHR46494:SF1">
    <property type="entry name" value="CORA FAMILY METAL ION TRANSPORTER (EUROFUNG)"/>
    <property type="match status" value="1"/>
</dbReference>
<keyword evidence="7" id="KW-1185">Reference proteome</keyword>
<dbReference type="InterPro" id="IPR045863">
    <property type="entry name" value="CorA_TM1_TM2"/>
</dbReference>
<dbReference type="GO" id="GO:0015087">
    <property type="term" value="F:cobalt ion transmembrane transporter activity"/>
    <property type="evidence" value="ECO:0007669"/>
    <property type="project" value="TreeGrafter"/>
</dbReference>
<keyword evidence="3 5" id="KW-1133">Transmembrane helix</keyword>
<comment type="caution">
    <text evidence="6">The sequence shown here is derived from an EMBL/GenBank/DDBJ whole genome shotgun (WGS) entry which is preliminary data.</text>
</comment>
<sequence length="607" mass="70756">MESSRCMVPSVETRKVLMSFSKQASRNIEKEEARAQMINRYAEEDEIQRRVYRRLAKWEDTKYKDWKEFLVSLVLPSYRQTLLPQAEELRFLARHYYPPRSELKCQVCDFGDGRAEHKTVELGDIEDYMVVKPDWVDVRWIHAPLGLGLMHSSVEDIFLHEGDKGRLFEHAGRSGWPYLETEIYNLKHRENFQEMRDVYLLLRDREELHKELNESTWKSDRNASLHHDVNWRANHTATEPTFWNLVSTDLPWQVSEGLSMGCLVQHGLQNLSRFVDTQMLAKHSFFKDAQVARNPFRAFHRGDGFLLTLSSMNGINYLDKDFSKYLAEPLDASFDNDDASALGHAFHAFAENGTSTWHRRSVEWFLIYLITEVGVTPHAYRQGFNAPTLDAAYSSVIQDLKRRRFDEWKPKKTVELVRDYLSCLDEITYITLNLQSKVRLFSIVQMDVKKFEGEDTRMGKVPDNPAGESMLSRLDWALNHVKQQHEIFERLLIDLRQSLDALFQLRSIEQNDMAIVSDSQNKAIMVFTGVTIVFLPLSFFTSYFGMNLRDLVGSGWTQREFWKVCGSIAFLIVLFVTLGAFRHNLKRVLRQKVATFGDDTLRRMSGI</sequence>
<dbReference type="Pfam" id="PF01544">
    <property type="entry name" value="CorA"/>
    <property type="match status" value="1"/>
</dbReference>
<dbReference type="SUPFAM" id="SSF144083">
    <property type="entry name" value="Magnesium transport protein CorA, transmembrane region"/>
    <property type="match status" value="1"/>
</dbReference>
<dbReference type="Proteomes" id="UP001161017">
    <property type="component" value="Unassembled WGS sequence"/>
</dbReference>
<organism evidence="6 7">
    <name type="scientific">Ramalina farinacea</name>
    <dbReference type="NCBI Taxonomy" id="258253"/>
    <lineage>
        <taxon>Eukaryota</taxon>
        <taxon>Fungi</taxon>
        <taxon>Dikarya</taxon>
        <taxon>Ascomycota</taxon>
        <taxon>Pezizomycotina</taxon>
        <taxon>Lecanoromycetes</taxon>
        <taxon>OSLEUM clade</taxon>
        <taxon>Lecanoromycetidae</taxon>
        <taxon>Lecanorales</taxon>
        <taxon>Lecanorineae</taxon>
        <taxon>Ramalinaceae</taxon>
        <taxon>Ramalina</taxon>
    </lineage>
</organism>
<evidence type="ECO:0000256" key="4">
    <source>
        <dbReference type="ARBA" id="ARBA00023136"/>
    </source>
</evidence>
<protein>
    <submittedName>
        <fullName evidence="6">Uncharacterized protein</fullName>
    </submittedName>
</protein>
<proteinExistence type="predicted"/>
<evidence type="ECO:0000256" key="1">
    <source>
        <dbReference type="ARBA" id="ARBA00004651"/>
    </source>
</evidence>
<feature type="transmembrane region" description="Helical" evidence="5">
    <location>
        <begin position="561"/>
        <end position="581"/>
    </location>
</feature>
<dbReference type="GO" id="GO:0015095">
    <property type="term" value="F:magnesium ion transmembrane transporter activity"/>
    <property type="evidence" value="ECO:0007669"/>
    <property type="project" value="TreeGrafter"/>
</dbReference>
<dbReference type="PANTHER" id="PTHR46494">
    <property type="entry name" value="CORA FAMILY METAL ION TRANSPORTER (EUROFUNG)"/>
    <property type="match status" value="1"/>
</dbReference>
<feature type="transmembrane region" description="Helical" evidence="5">
    <location>
        <begin position="523"/>
        <end position="541"/>
    </location>
</feature>
<comment type="subcellular location">
    <subcellularLocation>
        <location evidence="1">Cell membrane</location>
        <topology evidence="1">Multi-pass membrane protein</topology>
    </subcellularLocation>
</comment>
<dbReference type="AlphaFoldDB" id="A0AA43QI71"/>
<evidence type="ECO:0000313" key="6">
    <source>
        <dbReference type="EMBL" id="MDI1486985.1"/>
    </source>
</evidence>
<gene>
    <name evidence="6" type="ORF">OHK93_006247</name>
</gene>
<keyword evidence="2 5" id="KW-0812">Transmembrane</keyword>
<dbReference type="GO" id="GO:0000287">
    <property type="term" value="F:magnesium ion binding"/>
    <property type="evidence" value="ECO:0007669"/>
    <property type="project" value="TreeGrafter"/>
</dbReference>
<dbReference type="GO" id="GO:0050897">
    <property type="term" value="F:cobalt ion binding"/>
    <property type="evidence" value="ECO:0007669"/>
    <property type="project" value="TreeGrafter"/>
</dbReference>
<dbReference type="InterPro" id="IPR002523">
    <property type="entry name" value="MgTranspt_CorA/ZnTranspt_ZntB"/>
</dbReference>
<dbReference type="Gene3D" id="1.20.58.340">
    <property type="entry name" value="Magnesium transport protein CorA, transmembrane region"/>
    <property type="match status" value="1"/>
</dbReference>
<evidence type="ECO:0000256" key="5">
    <source>
        <dbReference type="SAM" id="Phobius"/>
    </source>
</evidence>
<dbReference type="GO" id="GO:0005886">
    <property type="term" value="C:plasma membrane"/>
    <property type="evidence" value="ECO:0007669"/>
    <property type="project" value="UniProtKB-SubCell"/>
</dbReference>
<evidence type="ECO:0000256" key="3">
    <source>
        <dbReference type="ARBA" id="ARBA00022989"/>
    </source>
</evidence>
<keyword evidence="4 5" id="KW-0472">Membrane</keyword>
<dbReference type="EMBL" id="JAPUFD010000004">
    <property type="protein sequence ID" value="MDI1486985.1"/>
    <property type="molecule type" value="Genomic_DNA"/>
</dbReference>
<accession>A0AA43QI71</accession>
<evidence type="ECO:0000256" key="2">
    <source>
        <dbReference type="ARBA" id="ARBA00022692"/>
    </source>
</evidence>